<dbReference type="EMBL" id="RJKN01000009">
    <property type="protein sequence ID" value="ROP26864.1"/>
    <property type="molecule type" value="Genomic_DNA"/>
</dbReference>
<gene>
    <name evidence="9" type="primary">secD</name>
    <name evidence="14" type="ORF">EDC03_3101</name>
</gene>
<evidence type="ECO:0000256" key="7">
    <source>
        <dbReference type="ARBA" id="ARBA00023010"/>
    </source>
</evidence>
<evidence type="ECO:0000313" key="15">
    <source>
        <dbReference type="Proteomes" id="UP000276232"/>
    </source>
</evidence>
<feature type="domain" description="SecDF P1 head subdomain" evidence="13">
    <location>
        <begin position="304"/>
        <end position="422"/>
    </location>
</feature>
<dbReference type="InParanoid" id="A0A3N1G9H5"/>
<feature type="compositionally biased region" description="Basic and acidic residues" evidence="10">
    <location>
        <begin position="675"/>
        <end position="694"/>
    </location>
</feature>
<dbReference type="GO" id="GO:0005886">
    <property type="term" value="C:plasma membrane"/>
    <property type="evidence" value="ECO:0007669"/>
    <property type="project" value="UniProtKB-SubCell"/>
</dbReference>
<dbReference type="InterPro" id="IPR048631">
    <property type="entry name" value="SecD_1st"/>
</dbReference>
<dbReference type="NCBIfam" id="TIGR01129">
    <property type="entry name" value="secD"/>
    <property type="match status" value="1"/>
</dbReference>
<keyword evidence="5 9" id="KW-0653">Protein transport</keyword>
<comment type="caution">
    <text evidence="9">Lacks conserved residue(s) required for the propagation of feature annotation.</text>
</comment>
<dbReference type="Pfam" id="PF02355">
    <property type="entry name" value="SecD_SecF_C"/>
    <property type="match status" value="1"/>
</dbReference>
<dbReference type="AlphaFoldDB" id="A0A3N1G9H5"/>
<dbReference type="OrthoDB" id="5240379at2"/>
<dbReference type="InterPro" id="IPR055344">
    <property type="entry name" value="SecD_SecF_C_bact"/>
</dbReference>
<feature type="compositionally biased region" description="Basic and acidic residues" evidence="10">
    <location>
        <begin position="702"/>
        <end position="712"/>
    </location>
</feature>
<comment type="subunit">
    <text evidence="9">Forms a complex with SecF. Part of the essential Sec protein translocation apparatus which comprises SecA, SecYEG and auxiliary proteins SecDF. Other proteins may also be involved.</text>
</comment>
<keyword evidence="3 9" id="KW-1003">Cell membrane</keyword>
<dbReference type="InterPro" id="IPR005791">
    <property type="entry name" value="SecD"/>
</dbReference>
<evidence type="ECO:0000256" key="3">
    <source>
        <dbReference type="ARBA" id="ARBA00022475"/>
    </source>
</evidence>
<reference evidence="14 15" key="1">
    <citation type="journal article" date="2015" name="Stand. Genomic Sci.">
        <title>Genomic Encyclopedia of Bacterial and Archaeal Type Strains, Phase III: the genomes of soil and plant-associated and newly described type strains.</title>
        <authorList>
            <person name="Whitman W.B."/>
            <person name="Woyke T."/>
            <person name="Klenk H.P."/>
            <person name="Zhou Y."/>
            <person name="Lilburn T.G."/>
            <person name="Beck B.J."/>
            <person name="De Vos P."/>
            <person name="Vandamme P."/>
            <person name="Eisen J.A."/>
            <person name="Garrity G."/>
            <person name="Hugenholtz P."/>
            <person name="Kyrpides N.C."/>
        </authorList>
    </citation>
    <scope>NUCLEOTIDE SEQUENCE [LARGE SCALE GENOMIC DNA]</scope>
    <source>
        <strain evidence="14 15">CECT 7306</strain>
    </source>
</reference>
<dbReference type="InterPro" id="IPR054384">
    <property type="entry name" value="SecDF_P1_head"/>
</dbReference>
<feature type="compositionally biased region" description="Low complexity" evidence="10">
    <location>
        <begin position="713"/>
        <end position="732"/>
    </location>
</feature>
<feature type="domain" description="Protein export membrane protein SecD/SecF C-terminal" evidence="11">
    <location>
        <begin position="423"/>
        <end position="598"/>
    </location>
</feature>
<dbReference type="NCBIfam" id="TIGR00916">
    <property type="entry name" value="2A0604s01"/>
    <property type="match status" value="1"/>
</dbReference>
<feature type="compositionally biased region" description="Low complexity" evidence="10">
    <location>
        <begin position="154"/>
        <end position="195"/>
    </location>
</feature>
<dbReference type="PANTHER" id="PTHR30081">
    <property type="entry name" value="PROTEIN-EXPORT MEMBRANE PROTEIN SEC"/>
    <property type="match status" value="1"/>
</dbReference>
<dbReference type="PANTHER" id="PTHR30081:SF1">
    <property type="entry name" value="PROTEIN TRANSLOCASE SUBUNIT SECD"/>
    <property type="match status" value="1"/>
</dbReference>
<feature type="transmembrane region" description="Helical" evidence="9">
    <location>
        <begin position="547"/>
        <end position="565"/>
    </location>
</feature>
<keyword evidence="8 9" id="KW-0472">Membrane</keyword>
<dbReference type="Pfam" id="PF22599">
    <property type="entry name" value="SecDF_P1_head"/>
    <property type="match status" value="1"/>
</dbReference>
<feature type="region of interest" description="Disordered" evidence="10">
    <location>
        <begin position="629"/>
        <end position="732"/>
    </location>
</feature>
<evidence type="ECO:0000256" key="6">
    <source>
        <dbReference type="ARBA" id="ARBA00022989"/>
    </source>
</evidence>
<feature type="transmembrane region" description="Helical" evidence="9">
    <location>
        <begin position="496"/>
        <end position="519"/>
    </location>
</feature>
<evidence type="ECO:0000259" key="12">
    <source>
        <dbReference type="Pfam" id="PF21760"/>
    </source>
</evidence>
<accession>A0A3N1G9H5</accession>
<dbReference type="Gene3D" id="3.30.1360.200">
    <property type="match status" value="1"/>
</dbReference>
<feature type="compositionally biased region" description="Low complexity" evidence="10">
    <location>
        <begin position="210"/>
        <end position="257"/>
    </location>
</feature>
<dbReference type="GO" id="GO:0043952">
    <property type="term" value="P:protein transport by the Sec complex"/>
    <property type="evidence" value="ECO:0007669"/>
    <property type="project" value="UniProtKB-UniRule"/>
</dbReference>
<dbReference type="HAMAP" id="MF_01463_B">
    <property type="entry name" value="SecD_B"/>
    <property type="match status" value="1"/>
</dbReference>
<name>A0A3N1G9H5_9ACTN</name>
<keyword evidence="4 9" id="KW-0812">Transmembrane</keyword>
<dbReference type="SUPFAM" id="SSF82866">
    <property type="entry name" value="Multidrug efflux transporter AcrB transmembrane domain"/>
    <property type="match status" value="1"/>
</dbReference>
<evidence type="ECO:0000256" key="5">
    <source>
        <dbReference type="ARBA" id="ARBA00022927"/>
    </source>
</evidence>
<evidence type="ECO:0000256" key="4">
    <source>
        <dbReference type="ARBA" id="ARBA00022692"/>
    </source>
</evidence>
<evidence type="ECO:0000256" key="9">
    <source>
        <dbReference type="HAMAP-Rule" id="MF_01463"/>
    </source>
</evidence>
<evidence type="ECO:0000313" key="14">
    <source>
        <dbReference type="EMBL" id="ROP26864.1"/>
    </source>
</evidence>
<evidence type="ECO:0000256" key="8">
    <source>
        <dbReference type="ARBA" id="ARBA00023136"/>
    </source>
</evidence>
<organism evidence="14 15">
    <name type="scientific">Pseudokineococcus lusitanus</name>
    <dbReference type="NCBI Taxonomy" id="763993"/>
    <lineage>
        <taxon>Bacteria</taxon>
        <taxon>Bacillati</taxon>
        <taxon>Actinomycetota</taxon>
        <taxon>Actinomycetes</taxon>
        <taxon>Kineosporiales</taxon>
        <taxon>Kineosporiaceae</taxon>
        <taxon>Pseudokineococcus</taxon>
    </lineage>
</organism>
<evidence type="ECO:0000259" key="13">
    <source>
        <dbReference type="Pfam" id="PF22599"/>
    </source>
</evidence>
<feature type="transmembrane region" description="Helical" evidence="9">
    <location>
        <begin position="444"/>
        <end position="461"/>
    </location>
</feature>
<keyword evidence="6 9" id="KW-1133">Transmembrane helix</keyword>
<feature type="domain" description="Protein translocase subunit SecDF P1" evidence="12">
    <location>
        <begin position="71"/>
        <end position="129"/>
    </location>
</feature>
<dbReference type="GO" id="GO:0065002">
    <property type="term" value="P:intracellular protein transmembrane transport"/>
    <property type="evidence" value="ECO:0007669"/>
    <property type="project" value="UniProtKB-UniRule"/>
</dbReference>
<dbReference type="RefSeq" id="WP_123381165.1">
    <property type="nucleotide sequence ID" value="NZ_RJKN01000009.1"/>
</dbReference>
<protein>
    <recommendedName>
        <fullName evidence="9">Protein translocase subunit SecD</fullName>
    </recommendedName>
</protein>
<dbReference type="Pfam" id="PF21760">
    <property type="entry name" value="SecD_1st"/>
    <property type="match status" value="1"/>
</dbReference>
<comment type="caution">
    <text evidence="14">The sequence shown here is derived from an EMBL/GenBank/DDBJ whole genome shotgun (WGS) entry which is preliminary data.</text>
</comment>
<evidence type="ECO:0000256" key="2">
    <source>
        <dbReference type="ARBA" id="ARBA00022448"/>
    </source>
</evidence>
<dbReference type="GO" id="GO:0006605">
    <property type="term" value="P:protein targeting"/>
    <property type="evidence" value="ECO:0007669"/>
    <property type="project" value="UniProtKB-UniRule"/>
</dbReference>
<evidence type="ECO:0000259" key="11">
    <source>
        <dbReference type="Pfam" id="PF02355"/>
    </source>
</evidence>
<keyword evidence="7 9" id="KW-0811">Translocation</keyword>
<comment type="function">
    <text evidence="9">Part of the Sec protein translocase complex. Interacts with the SecYEG preprotein conducting channel. SecDF uses the proton motive force (PMF) to complete protein translocation after the ATP-dependent function of SecA.</text>
</comment>
<dbReference type="InterPro" id="IPR022813">
    <property type="entry name" value="SecD/SecF_arch_bac"/>
</dbReference>
<dbReference type="InterPro" id="IPR048634">
    <property type="entry name" value="SecD_SecF_C"/>
</dbReference>
<feature type="transmembrane region" description="Helical" evidence="9">
    <location>
        <begin position="571"/>
        <end position="590"/>
    </location>
</feature>
<evidence type="ECO:0000256" key="10">
    <source>
        <dbReference type="SAM" id="MobiDB-lite"/>
    </source>
</evidence>
<evidence type="ECO:0000256" key="1">
    <source>
        <dbReference type="ARBA" id="ARBA00004651"/>
    </source>
</evidence>
<comment type="subcellular location">
    <subcellularLocation>
        <location evidence="1 9">Cell membrane</location>
        <topology evidence="1 9">Multi-pass membrane protein</topology>
    </subcellularLocation>
</comment>
<feature type="region of interest" description="Disordered" evidence="10">
    <location>
        <begin position="129"/>
        <end position="263"/>
    </location>
</feature>
<dbReference type="GO" id="GO:0015450">
    <property type="term" value="F:protein-transporting ATPase activity"/>
    <property type="evidence" value="ECO:0007669"/>
    <property type="project" value="InterPro"/>
</dbReference>
<feature type="transmembrane region" description="Helical" evidence="9">
    <location>
        <begin position="468"/>
        <end position="490"/>
    </location>
</feature>
<dbReference type="Proteomes" id="UP000276232">
    <property type="component" value="Unassembled WGS sequence"/>
</dbReference>
<keyword evidence="2 9" id="KW-0813">Transport</keyword>
<proteinExistence type="inferred from homology"/>
<dbReference type="Gene3D" id="3.30.70.3220">
    <property type="match status" value="1"/>
</dbReference>
<keyword evidence="15" id="KW-1185">Reference proteome</keyword>
<sequence>MAASTRTSSIRTLVALGAILAVMFGAVAAGTRFSDASWTPGLALDLAGGTEVILTPVAQPGQEGTVAPEAIDDAVEIIRQRVDGSGISEATVGRLGEQNILVELPGDPTEQQATLELIRQSAQMTFRPVLTVGAPGPVDPTTGAPLGEDGQPVETPATEAPTDAPATEAPATEAPATEAPATEAPATEAPATETPAPEPTPESTSGSRVPAALAAATPAVPTAEPAPATTGAPTEGSTDAPTDLPTDLPTAPADPSTGTGSDLAQITPEVAEQFAALDCTDPANRAGGVQTADDAVLVTCDQTGEAKYVLGPVELAGSDITGSTSAQETNSQGFTTGGWVVTLDFTNAGGQTFADITSRISQLPPPQNQFGVVLDGLVISAPSVAQPITGGTAQISDGGSGTFTRTTTEALANQLRFGSLPVSFEVQTESQISATLGVEQLERGILAGLIGLGLVVLYSLSQYRALGLVTVGSLVVAALLSYGAILLLSWTSGYRLSLPGVAGLIISIGVTADSFIVYFERVRDEVREGRSVVAAVQTGWARARRTIIIADVIQLLAAVILYVLAVGGVRGFAFTLGLTTIIDLLVVMLFTHPVMSLLARTRFFGEGHKLSGFDAEHLGATVAAYAGRGRLRGPSSGREIAPGTDDRPAPSSEGSDVVTGGPDDPSASGAPKRLTIAERRAAEARAAREAEATRTSDGGIAVDERADDRTDDPGGTPDGTTGPTGPTTTPER</sequence>
<comment type="similarity">
    <text evidence="9">Belongs to the SecD/SecF family. SecD subfamily.</text>
</comment>